<name>F6GTR6_VITVI</name>
<accession>F6GTR6</accession>
<organism evidence="1 2">
    <name type="scientific">Vitis vinifera</name>
    <name type="common">Grape</name>
    <dbReference type="NCBI Taxonomy" id="29760"/>
    <lineage>
        <taxon>Eukaryota</taxon>
        <taxon>Viridiplantae</taxon>
        <taxon>Streptophyta</taxon>
        <taxon>Embryophyta</taxon>
        <taxon>Tracheophyta</taxon>
        <taxon>Spermatophyta</taxon>
        <taxon>Magnoliopsida</taxon>
        <taxon>eudicotyledons</taxon>
        <taxon>Gunneridae</taxon>
        <taxon>Pentapetalae</taxon>
        <taxon>rosids</taxon>
        <taxon>Vitales</taxon>
        <taxon>Vitaceae</taxon>
        <taxon>Viteae</taxon>
        <taxon>Vitis</taxon>
    </lineage>
</organism>
<dbReference type="AlphaFoldDB" id="F6GTR6"/>
<sequence>MHLVPPFYGSSRILLCCFSCC</sequence>
<evidence type="ECO:0000313" key="1">
    <source>
        <dbReference type="EMBL" id="CCB42932.1"/>
    </source>
</evidence>
<dbReference type="Proteomes" id="UP000009183">
    <property type="component" value="Chromosome 17"/>
</dbReference>
<dbReference type="PaxDb" id="29760-VIT_17s0000g09360.t01"/>
<dbReference type="EMBL" id="FN594950">
    <property type="protein sequence ID" value="CCB42932.1"/>
    <property type="molecule type" value="Genomic_DNA"/>
</dbReference>
<proteinExistence type="predicted"/>
<dbReference type="HOGENOM" id="CLU_3427228_0_0_1"/>
<protein>
    <submittedName>
        <fullName evidence="1">Uncharacterized protein</fullName>
    </submittedName>
</protein>
<dbReference type="InParanoid" id="F6GTR6"/>
<keyword evidence="2" id="KW-1185">Reference proteome</keyword>
<gene>
    <name evidence="1" type="ordered locus">VIT_17s0000g09360</name>
</gene>
<reference evidence="2" key="1">
    <citation type="journal article" date="2007" name="Nature">
        <title>The grapevine genome sequence suggests ancestral hexaploidization in major angiosperm phyla.</title>
        <authorList>
            <consortium name="The French-Italian Public Consortium for Grapevine Genome Characterization."/>
            <person name="Jaillon O."/>
            <person name="Aury J.-M."/>
            <person name="Noel B."/>
            <person name="Policriti A."/>
            <person name="Clepet C."/>
            <person name="Casagrande A."/>
            <person name="Choisne N."/>
            <person name="Aubourg S."/>
            <person name="Vitulo N."/>
            <person name="Jubin C."/>
            <person name="Vezzi A."/>
            <person name="Legeai F."/>
            <person name="Hugueney P."/>
            <person name="Dasilva C."/>
            <person name="Horner D."/>
            <person name="Mica E."/>
            <person name="Jublot D."/>
            <person name="Poulain J."/>
            <person name="Bruyere C."/>
            <person name="Billault A."/>
            <person name="Segurens B."/>
            <person name="Gouyvenoux M."/>
            <person name="Ugarte E."/>
            <person name="Cattonaro F."/>
            <person name="Anthouard V."/>
            <person name="Vico V."/>
            <person name="Del Fabbro C."/>
            <person name="Alaux M."/>
            <person name="Di Gaspero G."/>
            <person name="Dumas V."/>
            <person name="Felice N."/>
            <person name="Paillard S."/>
            <person name="Juman I."/>
            <person name="Moroldo M."/>
            <person name="Scalabrin S."/>
            <person name="Canaguier A."/>
            <person name="Le Clainche I."/>
            <person name="Malacrida G."/>
            <person name="Durand E."/>
            <person name="Pesole G."/>
            <person name="Laucou V."/>
            <person name="Chatelet P."/>
            <person name="Merdinoglu D."/>
            <person name="Delledonne M."/>
            <person name="Pezzotti M."/>
            <person name="Lecharny A."/>
            <person name="Scarpelli C."/>
            <person name="Artiguenave F."/>
            <person name="Pe M.E."/>
            <person name="Valle G."/>
            <person name="Morgante M."/>
            <person name="Caboche M."/>
            <person name="Adam-Blondon A.-F."/>
            <person name="Weissenbach J."/>
            <person name="Quetier F."/>
            <person name="Wincker P."/>
        </authorList>
    </citation>
    <scope>NUCLEOTIDE SEQUENCE [LARGE SCALE GENOMIC DNA]</scope>
    <source>
        <strain evidence="2">cv. Pinot noir / PN40024</strain>
    </source>
</reference>
<evidence type="ECO:0000313" key="2">
    <source>
        <dbReference type="Proteomes" id="UP000009183"/>
    </source>
</evidence>